<dbReference type="Proteomes" id="UP000030428">
    <property type="component" value="Unassembled WGS sequence"/>
</dbReference>
<dbReference type="AlphaFoldDB" id="A0A4E0QJ74"/>
<proteinExistence type="predicted"/>
<reference evidence="1 2" key="1">
    <citation type="journal article" date="2016" name="Front. Microbiol.">
        <title>Single-Cell (Meta-)Genomics of a Dimorphic Candidatus Thiomargarita nelsonii Reveals Genomic Plasticity.</title>
        <authorList>
            <person name="Flood B.E."/>
            <person name="Fliss P."/>
            <person name="Jones D.S."/>
            <person name="Dick G.J."/>
            <person name="Jain S."/>
            <person name="Kaster A.K."/>
            <person name="Winkel M."/>
            <person name="Mussmann M."/>
            <person name="Bailey J."/>
        </authorList>
    </citation>
    <scope>NUCLEOTIDE SEQUENCE [LARGE SCALE GENOMIC DNA]</scope>
    <source>
        <strain evidence="1">Hydrate Ridge</strain>
    </source>
</reference>
<feature type="non-terminal residue" evidence="1">
    <location>
        <position position="1"/>
    </location>
</feature>
<protein>
    <recommendedName>
        <fullName evidence="3">Transglutaminase-like domain-containing protein</fullName>
    </recommendedName>
</protein>
<name>A0A4E0QJ74_9GAMM</name>
<comment type="caution">
    <text evidence="1">The sequence shown here is derived from an EMBL/GenBank/DDBJ whole genome shotgun (WGS) entry which is preliminary data.</text>
</comment>
<accession>A0A4E0QJ74</accession>
<evidence type="ECO:0000313" key="2">
    <source>
        <dbReference type="Proteomes" id="UP000030428"/>
    </source>
</evidence>
<sequence>TYHSAGVSEHIVYVTLAEKLEYLDKMYLTLLHLATGNPGATTKAEAVEKTWSWFANPTGVDDLKTWDNRALSYYGSGINECYVYVDDFLKAQNGSAGCGTFANLFIETLWVNGISSRCVNVSPPSENGEGILINNWEPPLDENPEAPIEEPWYIWEFEFTGEMSMYPQPEENESGYLEYGDLESSDGIAGQNVVTPIEKAFTKHFIVEISDPDVTANLSYYDPSYGKTYVNEEKFDIDLVLGYFFSDDEDRLWVRPREEGPQEKNILFKSSRDQYPLCGTDPLL</sequence>
<gene>
    <name evidence="1" type="ORF">PN36_33295</name>
</gene>
<keyword evidence="2" id="KW-1185">Reference proteome</keyword>
<evidence type="ECO:0008006" key="3">
    <source>
        <dbReference type="Google" id="ProtNLM"/>
    </source>
</evidence>
<organism evidence="1 2">
    <name type="scientific">Candidatus Thiomargarita nelsonii</name>
    <dbReference type="NCBI Taxonomy" id="1003181"/>
    <lineage>
        <taxon>Bacteria</taxon>
        <taxon>Pseudomonadati</taxon>
        <taxon>Pseudomonadota</taxon>
        <taxon>Gammaproteobacteria</taxon>
        <taxon>Thiotrichales</taxon>
        <taxon>Thiotrichaceae</taxon>
        <taxon>Thiomargarita</taxon>
    </lineage>
</organism>
<dbReference type="EMBL" id="JSZA02000336">
    <property type="protein sequence ID" value="TGN99813.1"/>
    <property type="molecule type" value="Genomic_DNA"/>
</dbReference>
<evidence type="ECO:0000313" key="1">
    <source>
        <dbReference type="EMBL" id="TGN99813.1"/>
    </source>
</evidence>